<accession>A0A0P0VK96</accession>
<organism evidence="2 3">
    <name type="scientific">Oryza sativa subsp. japonica</name>
    <name type="common">Rice</name>
    <dbReference type="NCBI Taxonomy" id="39947"/>
    <lineage>
        <taxon>Eukaryota</taxon>
        <taxon>Viridiplantae</taxon>
        <taxon>Streptophyta</taxon>
        <taxon>Embryophyta</taxon>
        <taxon>Tracheophyta</taxon>
        <taxon>Spermatophyta</taxon>
        <taxon>Magnoliopsida</taxon>
        <taxon>Liliopsida</taxon>
        <taxon>Poales</taxon>
        <taxon>Poaceae</taxon>
        <taxon>BOP clade</taxon>
        <taxon>Oryzoideae</taxon>
        <taxon>Oryzeae</taxon>
        <taxon>Oryzinae</taxon>
        <taxon>Oryza</taxon>
        <taxon>Oryza sativa</taxon>
    </lineage>
</organism>
<evidence type="ECO:0000313" key="3">
    <source>
        <dbReference type="Proteomes" id="UP000059680"/>
    </source>
</evidence>
<dbReference type="EMBL" id="AP014958">
    <property type="protein sequence ID" value="BAS79214.1"/>
    <property type="molecule type" value="Genomic_DNA"/>
</dbReference>
<dbReference type="eggNOG" id="ENOG502R3Y4">
    <property type="taxonomic scope" value="Eukaryota"/>
</dbReference>
<feature type="compositionally biased region" description="Basic and acidic residues" evidence="1">
    <location>
        <begin position="83"/>
        <end position="101"/>
    </location>
</feature>
<dbReference type="PaxDb" id="39947-A0A0P0VK96"/>
<reference evidence="2 3" key="3">
    <citation type="journal article" date="2013" name="Rice">
        <title>Improvement of the Oryza sativa Nipponbare reference genome using next generation sequence and optical map data.</title>
        <authorList>
            <person name="Kawahara Y."/>
            <person name="de la Bastide M."/>
            <person name="Hamilton J.P."/>
            <person name="Kanamori H."/>
            <person name="McCombie W.R."/>
            <person name="Ouyang S."/>
            <person name="Schwartz D.C."/>
            <person name="Tanaka T."/>
            <person name="Wu J."/>
            <person name="Zhou S."/>
            <person name="Childs K.L."/>
            <person name="Davidson R.M."/>
            <person name="Lin H."/>
            <person name="Quesada-Ocampo L."/>
            <person name="Vaillancourt B."/>
            <person name="Sakai H."/>
            <person name="Lee S.S."/>
            <person name="Kim J."/>
            <person name="Numa H."/>
            <person name="Itoh T."/>
            <person name="Buell C.R."/>
            <person name="Matsumoto T."/>
        </authorList>
    </citation>
    <scope>NUCLEOTIDE SEQUENCE [LARGE SCALE GENOMIC DNA]</scope>
    <source>
        <strain evidence="3">cv. Nipponbare</strain>
    </source>
</reference>
<dbReference type="Gramene" id="Os02t0556050-00">
    <property type="protein sequence ID" value="Os02t0556050-00"/>
    <property type="gene ID" value="Os02g0556050"/>
</dbReference>
<reference evidence="3" key="1">
    <citation type="journal article" date="2005" name="Nature">
        <title>The map-based sequence of the rice genome.</title>
        <authorList>
            <consortium name="International rice genome sequencing project (IRGSP)"/>
            <person name="Matsumoto T."/>
            <person name="Wu J."/>
            <person name="Kanamori H."/>
            <person name="Katayose Y."/>
            <person name="Fujisawa M."/>
            <person name="Namiki N."/>
            <person name="Mizuno H."/>
            <person name="Yamamoto K."/>
            <person name="Antonio B.A."/>
            <person name="Baba T."/>
            <person name="Sakata K."/>
            <person name="Nagamura Y."/>
            <person name="Aoki H."/>
            <person name="Arikawa K."/>
            <person name="Arita K."/>
            <person name="Bito T."/>
            <person name="Chiden Y."/>
            <person name="Fujitsuka N."/>
            <person name="Fukunaka R."/>
            <person name="Hamada M."/>
            <person name="Harada C."/>
            <person name="Hayashi A."/>
            <person name="Hijishita S."/>
            <person name="Honda M."/>
            <person name="Hosokawa S."/>
            <person name="Ichikawa Y."/>
            <person name="Idonuma A."/>
            <person name="Iijima M."/>
            <person name="Ikeda M."/>
            <person name="Ikeno M."/>
            <person name="Ito K."/>
            <person name="Ito S."/>
            <person name="Ito T."/>
            <person name="Ito Y."/>
            <person name="Ito Y."/>
            <person name="Iwabuchi A."/>
            <person name="Kamiya K."/>
            <person name="Karasawa W."/>
            <person name="Kurita K."/>
            <person name="Katagiri S."/>
            <person name="Kikuta A."/>
            <person name="Kobayashi H."/>
            <person name="Kobayashi N."/>
            <person name="Machita K."/>
            <person name="Maehara T."/>
            <person name="Masukawa M."/>
            <person name="Mizubayashi T."/>
            <person name="Mukai Y."/>
            <person name="Nagasaki H."/>
            <person name="Nagata Y."/>
            <person name="Naito S."/>
            <person name="Nakashima M."/>
            <person name="Nakama Y."/>
            <person name="Nakamichi Y."/>
            <person name="Nakamura M."/>
            <person name="Meguro A."/>
            <person name="Negishi M."/>
            <person name="Ohta I."/>
            <person name="Ohta T."/>
            <person name="Okamoto M."/>
            <person name="Ono N."/>
            <person name="Saji S."/>
            <person name="Sakaguchi M."/>
            <person name="Sakai K."/>
            <person name="Shibata M."/>
            <person name="Shimokawa T."/>
            <person name="Song J."/>
            <person name="Takazaki Y."/>
            <person name="Terasawa K."/>
            <person name="Tsugane M."/>
            <person name="Tsuji K."/>
            <person name="Ueda S."/>
            <person name="Waki K."/>
            <person name="Yamagata H."/>
            <person name="Yamamoto M."/>
            <person name="Yamamoto S."/>
            <person name="Yamane H."/>
            <person name="Yoshiki S."/>
            <person name="Yoshihara R."/>
            <person name="Yukawa K."/>
            <person name="Zhong H."/>
            <person name="Yano M."/>
            <person name="Yuan Q."/>
            <person name="Ouyang S."/>
            <person name="Liu J."/>
            <person name="Jones K.M."/>
            <person name="Gansberger K."/>
            <person name="Moffat K."/>
            <person name="Hill J."/>
            <person name="Bera J."/>
            <person name="Fadrosh D."/>
            <person name="Jin S."/>
            <person name="Johri S."/>
            <person name="Kim M."/>
            <person name="Overton L."/>
            <person name="Reardon M."/>
            <person name="Tsitrin T."/>
            <person name="Vuong H."/>
            <person name="Weaver B."/>
            <person name="Ciecko A."/>
            <person name="Tallon L."/>
            <person name="Jackson J."/>
            <person name="Pai G."/>
            <person name="Aken S.V."/>
            <person name="Utterback T."/>
            <person name="Reidmuller S."/>
            <person name="Feldblyum T."/>
            <person name="Hsiao J."/>
            <person name="Zismann V."/>
            <person name="Iobst S."/>
            <person name="de Vazeille A.R."/>
            <person name="Buell C.R."/>
            <person name="Ying K."/>
            <person name="Li Y."/>
            <person name="Lu T."/>
            <person name="Huang Y."/>
            <person name="Zhao Q."/>
            <person name="Feng Q."/>
            <person name="Zhang L."/>
            <person name="Zhu J."/>
            <person name="Weng Q."/>
            <person name="Mu J."/>
            <person name="Lu Y."/>
            <person name="Fan D."/>
            <person name="Liu Y."/>
            <person name="Guan J."/>
            <person name="Zhang Y."/>
            <person name="Yu S."/>
            <person name="Liu X."/>
            <person name="Zhang Y."/>
            <person name="Hong G."/>
            <person name="Han B."/>
            <person name="Choisne N."/>
            <person name="Demange N."/>
            <person name="Orjeda G."/>
            <person name="Samain S."/>
            <person name="Cattolico L."/>
            <person name="Pelletier E."/>
            <person name="Couloux A."/>
            <person name="Segurens B."/>
            <person name="Wincker P."/>
            <person name="D'Hont A."/>
            <person name="Scarpelli C."/>
            <person name="Weissenbach J."/>
            <person name="Salanoubat M."/>
            <person name="Quetier F."/>
            <person name="Yu Y."/>
            <person name="Kim H.R."/>
            <person name="Rambo T."/>
            <person name="Currie J."/>
            <person name="Collura K."/>
            <person name="Luo M."/>
            <person name="Yang T."/>
            <person name="Ammiraju J.S.S."/>
            <person name="Engler F."/>
            <person name="Soderlund C."/>
            <person name="Wing R.A."/>
            <person name="Palmer L.E."/>
            <person name="de la Bastide M."/>
            <person name="Spiegel L."/>
            <person name="Nascimento L."/>
            <person name="Zutavern T."/>
            <person name="O'Shaughnessy A."/>
            <person name="Dike S."/>
            <person name="Dedhia N."/>
            <person name="Preston R."/>
            <person name="Balija V."/>
            <person name="McCombie W.R."/>
            <person name="Chow T."/>
            <person name="Chen H."/>
            <person name="Chung M."/>
            <person name="Chen C."/>
            <person name="Shaw J."/>
            <person name="Wu H."/>
            <person name="Hsiao K."/>
            <person name="Chao Y."/>
            <person name="Chu M."/>
            <person name="Cheng C."/>
            <person name="Hour A."/>
            <person name="Lee P."/>
            <person name="Lin S."/>
            <person name="Lin Y."/>
            <person name="Liou J."/>
            <person name="Liu S."/>
            <person name="Hsing Y."/>
            <person name="Raghuvanshi S."/>
            <person name="Mohanty A."/>
            <person name="Bharti A.K."/>
            <person name="Gaur A."/>
            <person name="Gupta V."/>
            <person name="Kumar D."/>
            <person name="Ravi V."/>
            <person name="Vij S."/>
            <person name="Kapur A."/>
            <person name="Khurana P."/>
            <person name="Khurana P."/>
            <person name="Khurana J.P."/>
            <person name="Tyagi A.K."/>
            <person name="Gaikwad K."/>
            <person name="Singh A."/>
            <person name="Dalal V."/>
            <person name="Srivastava S."/>
            <person name="Dixit A."/>
            <person name="Pal A.K."/>
            <person name="Ghazi I.A."/>
            <person name="Yadav M."/>
            <person name="Pandit A."/>
            <person name="Bhargava A."/>
            <person name="Sureshbabu K."/>
            <person name="Batra K."/>
            <person name="Sharma T.R."/>
            <person name="Mohapatra T."/>
            <person name="Singh N.K."/>
            <person name="Messing J."/>
            <person name="Nelson A.B."/>
            <person name="Fuks G."/>
            <person name="Kavchok S."/>
            <person name="Keizer G."/>
            <person name="Linton E."/>
            <person name="Llaca V."/>
            <person name="Song R."/>
            <person name="Tanyolac B."/>
            <person name="Young S."/>
            <person name="Ho-Il K."/>
            <person name="Hahn J.H."/>
            <person name="Sangsakoo G."/>
            <person name="Vanavichit A."/>
            <person name="de Mattos Luiz.A.T."/>
            <person name="Zimmer P.D."/>
            <person name="Malone G."/>
            <person name="Dellagostin O."/>
            <person name="de Oliveira A.C."/>
            <person name="Bevan M."/>
            <person name="Bancroft I."/>
            <person name="Minx P."/>
            <person name="Cordum H."/>
            <person name="Wilson R."/>
            <person name="Cheng Z."/>
            <person name="Jin W."/>
            <person name="Jiang J."/>
            <person name="Leong S.A."/>
            <person name="Iwama H."/>
            <person name="Gojobori T."/>
            <person name="Itoh T."/>
            <person name="Niimura Y."/>
            <person name="Fujii Y."/>
            <person name="Habara T."/>
            <person name="Sakai H."/>
            <person name="Sato Y."/>
            <person name="Wilson G."/>
            <person name="Kumar K."/>
            <person name="McCouch S."/>
            <person name="Juretic N."/>
            <person name="Hoen D."/>
            <person name="Wright S."/>
            <person name="Bruskiewich R."/>
            <person name="Bureau T."/>
            <person name="Miyao A."/>
            <person name="Hirochika H."/>
            <person name="Nishikawa T."/>
            <person name="Kadowaki K."/>
            <person name="Sugiura M."/>
            <person name="Burr B."/>
            <person name="Sasaki T."/>
        </authorList>
    </citation>
    <scope>NUCLEOTIDE SEQUENCE [LARGE SCALE GENOMIC DNA]</scope>
    <source>
        <strain evidence="3">cv. Nipponbare</strain>
    </source>
</reference>
<protein>
    <submittedName>
        <fullName evidence="2">Os02g0556050 protein</fullName>
    </submittedName>
</protein>
<feature type="region of interest" description="Disordered" evidence="1">
    <location>
        <begin position="83"/>
        <end position="111"/>
    </location>
</feature>
<feature type="region of interest" description="Disordered" evidence="1">
    <location>
        <begin position="1"/>
        <end position="27"/>
    </location>
</feature>
<feature type="non-terminal residue" evidence="2">
    <location>
        <position position="1"/>
    </location>
</feature>
<name>A0A0P0VK96_ORYSJ</name>
<gene>
    <name evidence="2" type="ordered locus">Os02g0556050</name>
    <name evidence="2" type="ORF">OSNPB_020556050</name>
</gene>
<sequence length="283" mass="30671">ADVPARVGDGDPPVAVGEVGRPRLGGVPPEQRLLALVEQAEPLERRRHGVVRAPPPRVRLVAGELPELRRVPVAVVVAEAEPRLHPDEVDGEGHGGLRGEHGAPGGGEPLAGVPLPEVLHEVGVRREAVPPREDLVEVPLVAAVVGVDVGDVVHEQAERAAARLHHHHAGVEQRAVVRRRAHLGHGEERRHGALHQQVGVEEDDAVVLRQRPQPELAVVPLVVRVRRRARVADAPDRAHLPPGRLQRAAVARADRLVHERHHVALRLRRRPGGGGHPDALRRH</sequence>
<dbReference type="AlphaFoldDB" id="A0A0P0VK96"/>
<proteinExistence type="predicted"/>
<reference evidence="2 3" key="2">
    <citation type="journal article" date="2013" name="Plant Cell Physiol.">
        <title>Rice Annotation Project Database (RAP-DB): an integrative and interactive database for rice genomics.</title>
        <authorList>
            <person name="Sakai H."/>
            <person name="Lee S.S."/>
            <person name="Tanaka T."/>
            <person name="Numa H."/>
            <person name="Kim J."/>
            <person name="Kawahara Y."/>
            <person name="Wakimoto H."/>
            <person name="Yang C.C."/>
            <person name="Iwamoto M."/>
            <person name="Abe T."/>
            <person name="Yamada Y."/>
            <person name="Muto A."/>
            <person name="Inokuchi H."/>
            <person name="Ikemura T."/>
            <person name="Matsumoto T."/>
            <person name="Sasaki T."/>
            <person name="Itoh T."/>
        </authorList>
    </citation>
    <scope>NUCLEOTIDE SEQUENCE [LARGE SCALE GENOMIC DNA]</scope>
    <source>
        <strain evidence="3">cv. Nipponbare</strain>
    </source>
</reference>
<evidence type="ECO:0000256" key="1">
    <source>
        <dbReference type="SAM" id="MobiDB-lite"/>
    </source>
</evidence>
<dbReference type="Proteomes" id="UP000059680">
    <property type="component" value="Chromosome 2"/>
</dbReference>
<keyword evidence="3" id="KW-1185">Reference proteome</keyword>
<dbReference type="FunCoup" id="A0A0P0VK96">
    <property type="interactions" value="24"/>
</dbReference>
<dbReference type="InParanoid" id="A0A0P0VK96"/>
<evidence type="ECO:0000313" key="2">
    <source>
        <dbReference type="EMBL" id="BAS79214.1"/>
    </source>
</evidence>